<dbReference type="InterPro" id="IPR036291">
    <property type="entry name" value="NAD(P)-bd_dom_sf"/>
</dbReference>
<evidence type="ECO:0000313" key="5">
    <source>
        <dbReference type="Proteomes" id="UP000051634"/>
    </source>
</evidence>
<dbReference type="Proteomes" id="UP000051276">
    <property type="component" value="Unassembled WGS sequence"/>
</dbReference>
<organism evidence="2 5">
    <name type="scientific">endosymbiont of Ridgeia piscesae</name>
    <dbReference type="NCBI Taxonomy" id="54398"/>
    <lineage>
        <taxon>Bacteria</taxon>
        <taxon>Pseudomonadati</taxon>
        <taxon>Pseudomonadota</taxon>
        <taxon>Gammaproteobacteria</taxon>
        <taxon>sulfur-oxidizing symbionts</taxon>
    </lineage>
</organism>
<dbReference type="InterPro" id="IPR051207">
    <property type="entry name" value="ComplexI_NDUFA9_subunit"/>
</dbReference>
<accession>A0A0T5YVF6</accession>
<keyword evidence="5" id="KW-1185">Reference proteome</keyword>
<dbReference type="GO" id="GO:0044877">
    <property type="term" value="F:protein-containing complex binding"/>
    <property type="evidence" value="ECO:0007669"/>
    <property type="project" value="TreeGrafter"/>
</dbReference>
<dbReference type="OrthoDB" id="9776313at2"/>
<dbReference type="PATRIC" id="fig|54398.3.peg.1351"/>
<dbReference type="Pfam" id="PF01370">
    <property type="entry name" value="Epimerase"/>
    <property type="match status" value="1"/>
</dbReference>
<name>A0A0T5YVF6_9GAMM</name>
<evidence type="ECO:0000259" key="1">
    <source>
        <dbReference type="Pfam" id="PF01370"/>
    </source>
</evidence>
<evidence type="ECO:0000313" key="3">
    <source>
        <dbReference type="EMBL" id="KRT57203.1"/>
    </source>
</evidence>
<reference evidence="4 5" key="1">
    <citation type="submission" date="2015-11" db="EMBL/GenBank/DDBJ databases">
        <title>The genome of Candidatus Endoriftia persephone in Ridgeia piscesae and population structure of the North Eastern Pacific vestimentiferan symbionts.</title>
        <authorList>
            <person name="Perez M."/>
            <person name="Juniper K.S."/>
        </authorList>
    </citation>
    <scope>NUCLEOTIDE SEQUENCE [LARGE SCALE GENOMIC DNA]</scope>
    <source>
        <strain evidence="3">Ind10</strain>
        <strain evidence="2">Ind11</strain>
    </source>
</reference>
<dbReference type="EMBL" id="LDXT01000089">
    <property type="protein sequence ID" value="KRT54612.1"/>
    <property type="molecule type" value="Genomic_DNA"/>
</dbReference>
<dbReference type="InterPro" id="IPR001509">
    <property type="entry name" value="Epimerase_deHydtase"/>
</dbReference>
<dbReference type="AlphaFoldDB" id="A0A0T5YVF6"/>
<dbReference type="EMBL" id="LMXI01000573">
    <property type="protein sequence ID" value="KRT57203.1"/>
    <property type="molecule type" value="Genomic_DNA"/>
</dbReference>
<sequence length="317" mass="34869">MTSKRVCILGGSGFVGQHLVARLGNKGISSRVITRHPQRHRQLKVIPGTELVKSNIFDRAALSHQFQGCDAVINLIGILNETTGQGFHRLHVELVDVVVEACRSAGIKRLLHMSALNASEANGSSHYLRSKGEGESWAHTRGGGFAAVTSFRPSVIFGPGDSFFNRFAGLLERAPLLFPLACAESRFAPVYVGDVVEAFSQALDDSRTFGNHYDLCGPRSFSLGELVSYTAQTIGKRRILMELGDSAARLQARVMEKLPGKPFTMDNYLSLQSDSVCDENGLEQLGIEPTDIEAVVPLYLAHQRQRDRLYQFRQPRG</sequence>
<evidence type="ECO:0000313" key="2">
    <source>
        <dbReference type="EMBL" id="KRT54612.1"/>
    </source>
</evidence>
<protein>
    <submittedName>
        <fullName evidence="3">NADH dehydrogenase</fullName>
    </submittedName>
</protein>
<dbReference type="PANTHER" id="PTHR12126">
    <property type="entry name" value="NADH-UBIQUINONE OXIDOREDUCTASE 39 KDA SUBUNIT-RELATED"/>
    <property type="match status" value="1"/>
</dbReference>
<comment type="caution">
    <text evidence="2">The sequence shown here is derived from an EMBL/GenBank/DDBJ whole genome shotgun (WGS) entry which is preliminary data.</text>
</comment>
<dbReference type="RefSeq" id="WP_057956540.1">
    <property type="nucleotide sequence ID" value="NZ_KQ556936.1"/>
</dbReference>
<dbReference type="PANTHER" id="PTHR12126:SF11">
    <property type="entry name" value="NADH DEHYDROGENASE [UBIQUINONE] 1 ALPHA SUBCOMPLEX SUBUNIT 9, MITOCHONDRIAL"/>
    <property type="match status" value="1"/>
</dbReference>
<dbReference type="STRING" id="54398.Ga0074115_10823"/>
<dbReference type="CDD" id="cd05271">
    <property type="entry name" value="NDUFA9_like_SDR_a"/>
    <property type="match status" value="1"/>
</dbReference>
<dbReference type="Proteomes" id="UP000051634">
    <property type="component" value="Unassembled WGS sequence"/>
</dbReference>
<dbReference type="Gene3D" id="3.40.50.720">
    <property type="entry name" value="NAD(P)-binding Rossmann-like Domain"/>
    <property type="match status" value="1"/>
</dbReference>
<proteinExistence type="predicted"/>
<evidence type="ECO:0000313" key="4">
    <source>
        <dbReference type="Proteomes" id="UP000051276"/>
    </source>
</evidence>
<feature type="domain" description="NAD-dependent epimerase/dehydratase" evidence="1">
    <location>
        <begin position="6"/>
        <end position="213"/>
    </location>
</feature>
<dbReference type="SUPFAM" id="SSF51735">
    <property type="entry name" value="NAD(P)-binding Rossmann-fold domains"/>
    <property type="match status" value="1"/>
</dbReference>
<gene>
    <name evidence="2" type="ORF">Ga0074115_10823</name>
    <name evidence="3" type="ORF">Ga0076813_11215</name>
</gene>